<dbReference type="OrthoDB" id="248923at2759"/>
<keyword evidence="15" id="KW-1185">Reference proteome</keyword>
<evidence type="ECO:0000256" key="6">
    <source>
        <dbReference type="ARBA" id="ARBA00022777"/>
    </source>
</evidence>
<dbReference type="PANTHER" id="PTHR44899:SF3">
    <property type="entry name" value="SERINE_THREONINE-PROTEIN KINASE NEK1"/>
    <property type="match status" value="1"/>
</dbReference>
<dbReference type="Proteomes" id="UP000507470">
    <property type="component" value="Unassembled WGS sequence"/>
</dbReference>
<keyword evidence="3 11" id="KW-0723">Serine/threonine-protein kinase</keyword>
<comment type="catalytic activity">
    <reaction evidence="9">
        <text>L-seryl-[protein] + ATP = O-phospho-L-seryl-[protein] + ADP + H(+)</text>
        <dbReference type="Rhea" id="RHEA:17989"/>
        <dbReference type="Rhea" id="RHEA-COMP:9863"/>
        <dbReference type="Rhea" id="RHEA-COMP:11604"/>
        <dbReference type="ChEBI" id="CHEBI:15378"/>
        <dbReference type="ChEBI" id="CHEBI:29999"/>
        <dbReference type="ChEBI" id="CHEBI:30616"/>
        <dbReference type="ChEBI" id="CHEBI:83421"/>
        <dbReference type="ChEBI" id="CHEBI:456216"/>
        <dbReference type="EC" id="2.7.11.1"/>
    </reaction>
</comment>
<evidence type="ECO:0000256" key="1">
    <source>
        <dbReference type="ARBA" id="ARBA00010886"/>
    </source>
</evidence>
<dbReference type="InterPro" id="IPR051131">
    <property type="entry name" value="NEK_Ser/Thr_kinase_NIMA"/>
</dbReference>
<dbReference type="InterPro" id="IPR017441">
    <property type="entry name" value="Protein_kinase_ATP_BS"/>
</dbReference>
<dbReference type="EC" id="2.7.11.1" evidence="2"/>
<organism evidence="14 15">
    <name type="scientific">Mytilus coruscus</name>
    <name type="common">Sea mussel</name>
    <dbReference type="NCBI Taxonomy" id="42192"/>
    <lineage>
        <taxon>Eukaryota</taxon>
        <taxon>Metazoa</taxon>
        <taxon>Spiralia</taxon>
        <taxon>Lophotrochozoa</taxon>
        <taxon>Mollusca</taxon>
        <taxon>Bivalvia</taxon>
        <taxon>Autobranchia</taxon>
        <taxon>Pteriomorphia</taxon>
        <taxon>Mytilida</taxon>
        <taxon>Mytiloidea</taxon>
        <taxon>Mytilidae</taxon>
        <taxon>Mytilinae</taxon>
        <taxon>Mytilus</taxon>
    </lineage>
</organism>
<evidence type="ECO:0000256" key="11">
    <source>
        <dbReference type="RuleBase" id="RU000304"/>
    </source>
</evidence>
<evidence type="ECO:0000256" key="5">
    <source>
        <dbReference type="ARBA" id="ARBA00022741"/>
    </source>
</evidence>
<evidence type="ECO:0000313" key="14">
    <source>
        <dbReference type="EMBL" id="CAC5394717.1"/>
    </source>
</evidence>
<feature type="binding site" evidence="10">
    <location>
        <position position="52"/>
    </location>
    <ligand>
        <name>ATP</name>
        <dbReference type="ChEBI" id="CHEBI:30616"/>
    </ligand>
</feature>
<name>A0A6J8CI08_MYTCO</name>
<dbReference type="InterPro" id="IPR000719">
    <property type="entry name" value="Prot_kinase_dom"/>
</dbReference>
<evidence type="ECO:0000256" key="3">
    <source>
        <dbReference type="ARBA" id="ARBA00022527"/>
    </source>
</evidence>
<evidence type="ECO:0000256" key="4">
    <source>
        <dbReference type="ARBA" id="ARBA00022679"/>
    </source>
</evidence>
<dbReference type="InterPro" id="IPR011009">
    <property type="entry name" value="Kinase-like_dom_sf"/>
</dbReference>
<evidence type="ECO:0000256" key="7">
    <source>
        <dbReference type="ARBA" id="ARBA00022840"/>
    </source>
</evidence>
<comment type="similarity">
    <text evidence="1">Belongs to the protein kinase superfamily. NEK Ser/Thr protein kinase family. NIMA subfamily.</text>
</comment>
<keyword evidence="5 10" id="KW-0547">Nucleotide-binding</keyword>
<dbReference type="Pfam" id="PF00069">
    <property type="entry name" value="Pkinase"/>
    <property type="match status" value="1"/>
</dbReference>
<dbReference type="AlphaFoldDB" id="A0A6J8CI08"/>
<reference evidence="14 15" key="1">
    <citation type="submission" date="2020-06" db="EMBL/GenBank/DDBJ databases">
        <authorList>
            <person name="Li R."/>
            <person name="Bekaert M."/>
        </authorList>
    </citation>
    <scope>NUCLEOTIDE SEQUENCE [LARGE SCALE GENOMIC DNA]</scope>
    <source>
        <strain evidence="15">wild</strain>
    </source>
</reference>
<dbReference type="PROSITE" id="PS00108">
    <property type="entry name" value="PROTEIN_KINASE_ST"/>
    <property type="match status" value="1"/>
</dbReference>
<evidence type="ECO:0000256" key="9">
    <source>
        <dbReference type="ARBA" id="ARBA00048679"/>
    </source>
</evidence>
<dbReference type="InterPro" id="IPR008271">
    <property type="entry name" value="Ser/Thr_kinase_AS"/>
</dbReference>
<feature type="domain" description="Protein kinase" evidence="13">
    <location>
        <begin position="14"/>
        <end position="292"/>
    </location>
</feature>
<evidence type="ECO:0000256" key="8">
    <source>
        <dbReference type="ARBA" id="ARBA00047899"/>
    </source>
</evidence>
<dbReference type="GO" id="GO:0004674">
    <property type="term" value="F:protein serine/threonine kinase activity"/>
    <property type="evidence" value="ECO:0007669"/>
    <property type="project" value="UniProtKB-KW"/>
</dbReference>
<sequence length="447" mass="50686">MDAQNIIGKNCGEFTVEKHIGKGTFGQVYLVTRTDQIPSRTGSFQPTNYAMKVINLSRANGREQELLDRETQILSDLKRFKHENIVHYVECFRQGDSAYIIMEYCERGTLYEYIRQNKVVSEYMFVEFVRQMASGLEFLHSKNVLHRDVKSKNILLTAHNDVKIADFGVAREIPVAAPGKMSVFIGSPQYMSPEMLAKKPYDEKTDIWSLGCTCFEMGTGDYAFKAENIQQIRQLVEKKQLPPMENADYCDDVKSIIMWMLQKESANRPTAKQVAEVIASHKCKNIGTHTAVELSKAVAKVAPRKKEPKTSKTKTNDSGRESGVFSEQPSECGLTDKSAMGATYNEVSNTQNQQDYLQKQSNKYQAQIVRLMGGNKASEHVSKIIKVCRKHSTDYEKIKTVVKKYVREDRYERVYPLVLALKGVEEAIALQNSSPSHTDSKPDRSDI</sequence>
<keyword evidence="4 14" id="KW-0808">Transferase</keyword>
<dbReference type="GO" id="GO:0005524">
    <property type="term" value="F:ATP binding"/>
    <property type="evidence" value="ECO:0007669"/>
    <property type="project" value="UniProtKB-UniRule"/>
</dbReference>
<gene>
    <name evidence="14" type="ORF">MCOR_29440</name>
</gene>
<proteinExistence type="inferred from homology"/>
<dbReference type="SUPFAM" id="SSF56112">
    <property type="entry name" value="Protein kinase-like (PK-like)"/>
    <property type="match status" value="1"/>
</dbReference>
<keyword evidence="6" id="KW-0418">Kinase</keyword>
<dbReference type="EMBL" id="CACVKT020005358">
    <property type="protein sequence ID" value="CAC5394717.1"/>
    <property type="molecule type" value="Genomic_DNA"/>
</dbReference>
<protein>
    <recommendedName>
        <fullName evidence="2">non-specific serine/threonine protein kinase</fullName>
        <ecNumber evidence="2">2.7.11.1</ecNumber>
    </recommendedName>
</protein>
<evidence type="ECO:0000256" key="2">
    <source>
        <dbReference type="ARBA" id="ARBA00012513"/>
    </source>
</evidence>
<evidence type="ECO:0000259" key="13">
    <source>
        <dbReference type="PROSITE" id="PS50011"/>
    </source>
</evidence>
<feature type="compositionally biased region" description="Basic and acidic residues" evidence="12">
    <location>
        <begin position="304"/>
        <end position="320"/>
    </location>
</feature>
<feature type="region of interest" description="Disordered" evidence="12">
    <location>
        <begin position="299"/>
        <end position="332"/>
    </location>
</feature>
<dbReference type="Gene3D" id="1.10.510.10">
    <property type="entry name" value="Transferase(Phosphotransferase) domain 1"/>
    <property type="match status" value="1"/>
</dbReference>
<dbReference type="SMART" id="SM00220">
    <property type="entry name" value="S_TKc"/>
    <property type="match status" value="1"/>
</dbReference>
<dbReference type="PANTHER" id="PTHR44899">
    <property type="entry name" value="CAMK FAMILY PROTEIN KINASE"/>
    <property type="match status" value="1"/>
</dbReference>
<dbReference type="PROSITE" id="PS00107">
    <property type="entry name" value="PROTEIN_KINASE_ATP"/>
    <property type="match status" value="1"/>
</dbReference>
<comment type="catalytic activity">
    <reaction evidence="8">
        <text>L-threonyl-[protein] + ATP = O-phospho-L-threonyl-[protein] + ADP + H(+)</text>
        <dbReference type="Rhea" id="RHEA:46608"/>
        <dbReference type="Rhea" id="RHEA-COMP:11060"/>
        <dbReference type="Rhea" id="RHEA-COMP:11605"/>
        <dbReference type="ChEBI" id="CHEBI:15378"/>
        <dbReference type="ChEBI" id="CHEBI:30013"/>
        <dbReference type="ChEBI" id="CHEBI:30616"/>
        <dbReference type="ChEBI" id="CHEBI:61977"/>
        <dbReference type="ChEBI" id="CHEBI:456216"/>
        <dbReference type="EC" id="2.7.11.1"/>
    </reaction>
</comment>
<accession>A0A6J8CI08</accession>
<keyword evidence="7 10" id="KW-0067">ATP-binding</keyword>
<dbReference type="PROSITE" id="PS50011">
    <property type="entry name" value="PROTEIN_KINASE_DOM"/>
    <property type="match status" value="1"/>
</dbReference>
<evidence type="ECO:0000256" key="10">
    <source>
        <dbReference type="PROSITE-ProRule" id="PRU10141"/>
    </source>
</evidence>
<evidence type="ECO:0000313" key="15">
    <source>
        <dbReference type="Proteomes" id="UP000507470"/>
    </source>
</evidence>
<evidence type="ECO:0000256" key="12">
    <source>
        <dbReference type="SAM" id="MobiDB-lite"/>
    </source>
</evidence>